<evidence type="ECO:0000313" key="3">
    <source>
        <dbReference type="Proteomes" id="UP000030763"/>
    </source>
</evidence>
<evidence type="ECO:0000256" key="1">
    <source>
        <dbReference type="SAM" id="MobiDB-lite"/>
    </source>
</evidence>
<dbReference type="Proteomes" id="UP000030763">
    <property type="component" value="Unassembled WGS sequence"/>
</dbReference>
<reference evidence="2" key="1">
    <citation type="submission" date="2013-10" db="EMBL/GenBank/DDBJ databases">
        <title>Genomic analysis of the causative agents of coccidiosis in chickens.</title>
        <authorList>
            <person name="Reid A.J."/>
            <person name="Blake D."/>
            <person name="Billington K."/>
            <person name="Browne H."/>
            <person name="Dunn M."/>
            <person name="Hung S."/>
            <person name="Kawahara F."/>
            <person name="Miranda-Saavedra D."/>
            <person name="Mourier T."/>
            <person name="Nagra H."/>
            <person name="Otto T.D."/>
            <person name="Rawlings N."/>
            <person name="Sanchez A."/>
            <person name="Sanders M."/>
            <person name="Subramaniam C."/>
            <person name="Tay Y."/>
            <person name="Dear P."/>
            <person name="Doerig C."/>
            <person name="Gruber A."/>
            <person name="Parkinson J."/>
            <person name="Shirley M."/>
            <person name="Wan K.L."/>
            <person name="Berriman M."/>
            <person name="Tomley F."/>
            <person name="Pain A."/>
        </authorList>
    </citation>
    <scope>NUCLEOTIDE SEQUENCE [LARGE SCALE GENOMIC DNA]</scope>
    <source>
        <strain evidence="2">Weybridge</strain>
    </source>
</reference>
<dbReference type="RefSeq" id="XP_013338131.1">
    <property type="nucleotide sequence ID" value="XM_013482677.1"/>
</dbReference>
<feature type="region of interest" description="Disordered" evidence="1">
    <location>
        <begin position="221"/>
        <end position="260"/>
    </location>
</feature>
<accession>U6MBR0</accession>
<protein>
    <submittedName>
        <fullName evidence="2">Chromosome III, complete sequence, related</fullName>
    </submittedName>
</protein>
<keyword evidence="3" id="KW-1185">Reference proteome</keyword>
<feature type="compositionally biased region" description="Basic and acidic residues" evidence="1">
    <location>
        <begin position="1"/>
        <end position="10"/>
    </location>
</feature>
<dbReference type="OrthoDB" id="361911at2759"/>
<dbReference type="VEuPathDB" id="ToxoDB:EMWEY_00041520"/>
<feature type="region of interest" description="Disordered" evidence="1">
    <location>
        <begin position="1"/>
        <end position="20"/>
    </location>
</feature>
<sequence>MKTHAYDRHPAVPPAEQRPHPQVLETMLDELEDKVRHYFLLYMKEKQKRQKAEKFSYWLQREVADSRQQLEDSRSAAAALEAKLLEIRGDPDAVRDTVQRVDLMYAQIDTLVQAFAGVCSFVATQEADKATVLQCVLEYLYPCRALDPRLGSLYGALYYYRLGERKGLPQQPPPPPEPKFMPVYEVMGPWIQPSPFTATPAPPLHATKFDAALAATLEAAKAQEVAQEDPQRQPKKAAASPLSRAKEAQTIATTTSSGTAAAGAAGSRAKASLPQQAADASADVDLKGFSVLLEELSGFKRPSLSKGTGVKLVVRFDHESSVEAKRKAERCIVIEKCDGKAGDESASIYFLAELSPLPPKKAGVVPKICIDIYDNKSPTGLGSANKLFTDPDTVKKGAAWQIKDARGTILGSITVSIAPLPL</sequence>
<dbReference type="EMBL" id="HG722097">
    <property type="protein sequence ID" value="CDJ61481.1"/>
    <property type="molecule type" value="Genomic_DNA"/>
</dbReference>
<dbReference type="AlphaFoldDB" id="U6MBR0"/>
<dbReference type="GeneID" id="25338138"/>
<organism evidence="2 3">
    <name type="scientific">Eimeria maxima</name>
    <name type="common">Coccidian parasite</name>
    <dbReference type="NCBI Taxonomy" id="5804"/>
    <lineage>
        <taxon>Eukaryota</taxon>
        <taxon>Sar</taxon>
        <taxon>Alveolata</taxon>
        <taxon>Apicomplexa</taxon>
        <taxon>Conoidasida</taxon>
        <taxon>Coccidia</taxon>
        <taxon>Eucoccidiorida</taxon>
        <taxon>Eimeriorina</taxon>
        <taxon>Eimeriidae</taxon>
        <taxon>Eimeria</taxon>
    </lineage>
</organism>
<reference evidence="2" key="2">
    <citation type="submission" date="2013-10" db="EMBL/GenBank/DDBJ databases">
        <authorList>
            <person name="Aslett M."/>
        </authorList>
    </citation>
    <scope>NUCLEOTIDE SEQUENCE [LARGE SCALE GENOMIC DNA]</scope>
    <source>
        <strain evidence="2">Weybridge</strain>
    </source>
</reference>
<name>U6MBR0_EIMMA</name>
<evidence type="ECO:0000313" key="2">
    <source>
        <dbReference type="EMBL" id="CDJ61481.1"/>
    </source>
</evidence>
<proteinExistence type="predicted"/>
<gene>
    <name evidence="2" type="ORF">EMWEY_00041520</name>
</gene>
<dbReference type="OMA" id="KICIDIY"/>